<keyword evidence="2" id="KW-1133">Transmembrane helix</keyword>
<dbReference type="KEGG" id="pbap:Pla133_03790"/>
<feature type="transmembrane region" description="Helical" evidence="2">
    <location>
        <begin position="281"/>
        <end position="305"/>
    </location>
</feature>
<name>A0A518BEA1_9BACT</name>
<accession>A0A518BEA1</accession>
<protein>
    <submittedName>
        <fullName evidence="3">Uncharacterized protein</fullName>
    </submittedName>
</protein>
<reference evidence="3 4" key="1">
    <citation type="submission" date="2019-02" db="EMBL/GenBank/DDBJ databases">
        <title>Deep-cultivation of Planctomycetes and their phenomic and genomic characterization uncovers novel biology.</title>
        <authorList>
            <person name="Wiegand S."/>
            <person name="Jogler M."/>
            <person name="Boedeker C."/>
            <person name="Pinto D."/>
            <person name="Vollmers J."/>
            <person name="Rivas-Marin E."/>
            <person name="Kohn T."/>
            <person name="Peeters S.H."/>
            <person name="Heuer A."/>
            <person name="Rast P."/>
            <person name="Oberbeckmann S."/>
            <person name="Bunk B."/>
            <person name="Jeske O."/>
            <person name="Meyerdierks A."/>
            <person name="Storesund J.E."/>
            <person name="Kallscheuer N."/>
            <person name="Luecker S."/>
            <person name="Lage O.M."/>
            <person name="Pohl T."/>
            <person name="Merkel B.J."/>
            <person name="Hornburger P."/>
            <person name="Mueller R.-W."/>
            <person name="Bruemmer F."/>
            <person name="Labrenz M."/>
            <person name="Spormann A.M."/>
            <person name="Op den Camp H."/>
            <person name="Overmann J."/>
            <person name="Amann R."/>
            <person name="Jetten M.S.M."/>
            <person name="Mascher T."/>
            <person name="Medema M.H."/>
            <person name="Devos D.P."/>
            <person name="Kaster A.-K."/>
            <person name="Ovreas L."/>
            <person name="Rohde M."/>
            <person name="Galperin M.Y."/>
            <person name="Jogler C."/>
        </authorList>
    </citation>
    <scope>NUCLEOTIDE SEQUENCE [LARGE SCALE GENOMIC DNA]</scope>
    <source>
        <strain evidence="3 4">Pla133</strain>
    </source>
</reference>
<evidence type="ECO:0000313" key="3">
    <source>
        <dbReference type="EMBL" id="QDU65314.1"/>
    </source>
</evidence>
<organism evidence="3 4">
    <name type="scientific">Engelhardtia mirabilis</name>
    <dbReference type="NCBI Taxonomy" id="2528011"/>
    <lineage>
        <taxon>Bacteria</taxon>
        <taxon>Pseudomonadati</taxon>
        <taxon>Planctomycetota</taxon>
        <taxon>Planctomycetia</taxon>
        <taxon>Planctomycetia incertae sedis</taxon>
        <taxon>Engelhardtia</taxon>
    </lineage>
</organism>
<dbReference type="Proteomes" id="UP000316921">
    <property type="component" value="Chromosome"/>
</dbReference>
<evidence type="ECO:0000256" key="2">
    <source>
        <dbReference type="SAM" id="Phobius"/>
    </source>
</evidence>
<evidence type="ECO:0000313" key="4">
    <source>
        <dbReference type="Proteomes" id="UP000316921"/>
    </source>
</evidence>
<keyword evidence="4" id="KW-1185">Reference proteome</keyword>
<dbReference type="RefSeq" id="WP_145061801.1">
    <property type="nucleotide sequence ID" value="NZ_CP036287.1"/>
</dbReference>
<feature type="region of interest" description="Disordered" evidence="1">
    <location>
        <begin position="162"/>
        <end position="181"/>
    </location>
</feature>
<keyword evidence="2" id="KW-0472">Membrane</keyword>
<gene>
    <name evidence="3" type="ORF">Pla133_03790</name>
</gene>
<evidence type="ECO:0000256" key="1">
    <source>
        <dbReference type="SAM" id="MobiDB-lite"/>
    </source>
</evidence>
<dbReference type="EMBL" id="CP036287">
    <property type="protein sequence ID" value="QDU65314.1"/>
    <property type="molecule type" value="Genomic_DNA"/>
</dbReference>
<dbReference type="AlphaFoldDB" id="A0A518BEA1"/>
<feature type="transmembrane region" description="Helical" evidence="2">
    <location>
        <begin position="57"/>
        <end position="74"/>
    </location>
</feature>
<proteinExistence type="predicted"/>
<keyword evidence="2" id="KW-0812">Transmembrane</keyword>
<sequence>MSDDRDLRLPRQVREHLRAAVPRVWRSVLFFAPLYFLGKQLAMLSGAALWMPTEWRYAVQLLSFGIGATCFHLARLRNRADDPNEVARPAENDRRARRRWFRFKRERDQADRGANWRGLAWWGVAAVLFGAHTVLRHETLVEWQPDRETLYGLFEAPVDRTMDLGRSGSTPGSETRPDWMTEEGDMRPIRFDLVTSPFYLDTDAAVRAVERGDPVFAGRVLFPLSFPRTEKGAQLMRSLERRSDFLEFTHSPRSFAIDRIPGEIRDLLQGPERLGMGITVLVYYVLHLLIVASISIAFGFTFSIAEELVCG</sequence>